<evidence type="ECO:0000313" key="1">
    <source>
        <dbReference type="EMBL" id="OMQ20637.1"/>
    </source>
</evidence>
<accession>A0A1S8CFE7</accession>
<reference evidence="1 2" key="1">
    <citation type="submission" date="2016-11" db="EMBL/GenBank/DDBJ databases">
        <title>Rahnella oryzae sp. nov., isolated from rice root.</title>
        <authorList>
            <person name="Zhang X.-X."/>
            <person name="Zhang J."/>
        </authorList>
    </citation>
    <scope>NUCLEOTIDE SEQUENCE [LARGE SCALE GENOMIC DNA]</scope>
    <source>
        <strain evidence="1 2">J11-6</strain>
    </source>
</reference>
<name>A0A1S8CFE7_9GAMM</name>
<organism evidence="1 2">
    <name type="scientific">Serratia oryzae</name>
    <dbReference type="NCBI Taxonomy" id="2034155"/>
    <lineage>
        <taxon>Bacteria</taxon>
        <taxon>Pseudomonadati</taxon>
        <taxon>Pseudomonadota</taxon>
        <taxon>Gammaproteobacteria</taxon>
        <taxon>Enterobacterales</taxon>
        <taxon>Yersiniaceae</taxon>
        <taxon>Serratia</taxon>
    </lineage>
</organism>
<protein>
    <submittedName>
        <fullName evidence="1">Uncharacterized protein</fullName>
    </submittedName>
</protein>
<sequence length="210" mass="23968">MVFDKNLLSRRAIIATLREAYPTSRMSKSNRLSEILVSVTDEALLQQPTLLVIDFSGDIEAPLFFFNHFRGWFAENPDSQLKVLLYTSVEDCFFISAMASFISGGILLKSESLLSMPKMLNTFSQPSQVVLSDAVRKLVGEYSFPLLTDKELQGYFAELAEHRLVLSSLKTASKYKTFYSRRYNTIDKLGFKNVKQYYLYISKVSGMLCR</sequence>
<proteinExistence type="predicted"/>
<keyword evidence="2" id="KW-1185">Reference proteome</keyword>
<evidence type="ECO:0000313" key="2">
    <source>
        <dbReference type="Proteomes" id="UP000216021"/>
    </source>
</evidence>
<dbReference type="AlphaFoldDB" id="A0A1S8CFE7"/>
<gene>
    <name evidence="1" type="ORF">BMI79_17985</name>
</gene>
<dbReference type="Proteomes" id="UP000216021">
    <property type="component" value="Unassembled WGS sequence"/>
</dbReference>
<dbReference type="EMBL" id="MOXD01000011">
    <property type="protein sequence ID" value="OMQ20637.1"/>
    <property type="molecule type" value="Genomic_DNA"/>
</dbReference>
<comment type="caution">
    <text evidence="1">The sequence shown here is derived from an EMBL/GenBank/DDBJ whole genome shotgun (WGS) entry which is preliminary data.</text>
</comment>